<dbReference type="Proteomes" id="UP000654075">
    <property type="component" value="Unassembled WGS sequence"/>
</dbReference>
<dbReference type="AlphaFoldDB" id="A0A813DEJ7"/>
<feature type="binding site" evidence="5">
    <location>
        <position position="265"/>
    </location>
    <ligand>
        <name>chlorophyll b</name>
        <dbReference type="ChEBI" id="CHEBI:61721"/>
        <label>5</label>
    </ligand>
</feature>
<keyword evidence="5" id="KW-0148">Chlorophyll</keyword>
<dbReference type="PANTHER" id="PTHR21649">
    <property type="entry name" value="CHLOROPHYLL A/B BINDING PROTEIN"/>
    <property type="match status" value="1"/>
</dbReference>
<evidence type="ECO:0000256" key="5">
    <source>
        <dbReference type="PIRSR" id="PIRSR601344-1"/>
    </source>
</evidence>
<proteinExistence type="predicted"/>
<evidence type="ECO:0000256" key="4">
    <source>
        <dbReference type="ARBA" id="ARBA00022640"/>
    </source>
</evidence>
<sequence length="291" mass="30155">MPHDMSRRPMAVVTGAALGAVTGCAAYACGGQGQLFVPGTGFRTHSGQASFPSESSRPRVGALPLGSASTGPGVLAAARVLASASAAATIMACRFGAVRVPRKASKESKVSEAAPVEAGSKPRPPPAPPPFDPARQVGVTLPLGFFDPSGIVSVGDKEGFMQMRAAELKHGRVAMMAALGAVVQHYIVFPGFESAPRGIEAVMVAPGTYGFVALVLASGALELGPWKQDPAKEAGDFGDPVGLANKLGLDQYDKDMRNRELNNGRMGMFSAVGIIVAELVTKYDAMEQFRL</sequence>
<dbReference type="Gene3D" id="1.10.3460.10">
    <property type="entry name" value="Chlorophyll a/b binding protein domain"/>
    <property type="match status" value="1"/>
</dbReference>
<feature type="binding site" evidence="5">
    <location>
        <position position="170"/>
    </location>
    <ligand>
        <name>chlorophyll a</name>
        <dbReference type="ChEBI" id="CHEBI:58416"/>
        <label>1</label>
    </ligand>
</feature>
<reference evidence="9" key="1">
    <citation type="submission" date="2021-02" db="EMBL/GenBank/DDBJ databases">
        <authorList>
            <person name="Dougan E. K."/>
            <person name="Rhodes N."/>
            <person name="Thang M."/>
            <person name="Chan C."/>
        </authorList>
    </citation>
    <scope>NUCLEOTIDE SEQUENCE</scope>
</reference>
<feature type="binding site" description="axial binding residue" evidence="5">
    <location>
        <position position="212"/>
    </location>
    <ligand>
        <name>chlorophyll b</name>
        <dbReference type="ChEBI" id="CHEBI:61721"/>
        <label>1</label>
    </ligand>
    <ligandPart>
        <name>Mg</name>
        <dbReference type="ChEBI" id="CHEBI:25107"/>
    </ligandPart>
</feature>
<accession>A0A813DEJ7</accession>
<dbReference type="EMBL" id="CAJNNW010025984">
    <property type="protein sequence ID" value="CAE8681708.1"/>
    <property type="molecule type" value="Genomic_DNA"/>
</dbReference>
<dbReference type="InterPro" id="IPR022796">
    <property type="entry name" value="Chloroa_b-bind"/>
</dbReference>
<keyword evidence="2" id="KW-0150">Chloroplast</keyword>
<dbReference type="Proteomes" id="UP000626109">
    <property type="component" value="Unassembled WGS sequence"/>
</dbReference>
<dbReference type="Pfam" id="PF00504">
    <property type="entry name" value="Chloroa_b-bind"/>
    <property type="match status" value="1"/>
</dbReference>
<feature type="binding site" evidence="5">
    <location>
        <position position="260"/>
    </location>
    <ligand>
        <name>chlorophyll a</name>
        <dbReference type="ChEBI" id="CHEBI:58416"/>
        <label>1</label>
    </ligand>
</feature>
<dbReference type="PROSITE" id="PS51257">
    <property type="entry name" value="PROKAR_LIPOPROTEIN"/>
    <property type="match status" value="1"/>
</dbReference>
<evidence type="ECO:0000313" key="9">
    <source>
        <dbReference type="EMBL" id="CAE8586306.1"/>
    </source>
</evidence>
<evidence type="ECO:0000256" key="1">
    <source>
        <dbReference type="ARBA" id="ARBA00004229"/>
    </source>
</evidence>
<keyword evidence="7" id="KW-0812">Transmembrane</keyword>
<keyword evidence="7" id="KW-1133">Transmembrane helix</keyword>
<evidence type="ECO:0000256" key="3">
    <source>
        <dbReference type="ARBA" id="ARBA00022531"/>
    </source>
</evidence>
<evidence type="ECO:0000313" key="11">
    <source>
        <dbReference type="Proteomes" id="UP000654075"/>
    </source>
</evidence>
<dbReference type="GO" id="GO:0009507">
    <property type="term" value="C:chloroplast"/>
    <property type="evidence" value="ECO:0007669"/>
    <property type="project" value="UniProtKB-SubCell"/>
</dbReference>
<evidence type="ECO:0000256" key="6">
    <source>
        <dbReference type="SAM" id="MobiDB-lite"/>
    </source>
</evidence>
<dbReference type="GO" id="GO:0016168">
    <property type="term" value="F:chlorophyll binding"/>
    <property type="evidence" value="ECO:0007669"/>
    <property type="project" value="UniProtKB-KW"/>
</dbReference>
<organism evidence="9 11">
    <name type="scientific">Polarella glacialis</name>
    <name type="common">Dinoflagellate</name>
    <dbReference type="NCBI Taxonomy" id="89957"/>
    <lineage>
        <taxon>Eukaryota</taxon>
        <taxon>Sar</taxon>
        <taxon>Alveolata</taxon>
        <taxon>Dinophyceae</taxon>
        <taxon>Suessiales</taxon>
        <taxon>Suessiaceae</taxon>
        <taxon>Polarella</taxon>
    </lineage>
</organism>
<keyword evidence="4" id="KW-0934">Plastid</keyword>
<feature type="transmembrane region" description="Helical" evidence="7">
    <location>
        <begin position="74"/>
        <end position="97"/>
    </location>
</feature>
<keyword evidence="11" id="KW-1185">Reference proteome</keyword>
<feature type="compositionally biased region" description="Pro residues" evidence="6">
    <location>
        <begin position="122"/>
        <end position="132"/>
    </location>
</feature>
<comment type="subcellular location">
    <subcellularLocation>
        <location evidence="1">Plastid</location>
        <location evidence="1">Chloroplast</location>
    </subcellularLocation>
</comment>
<dbReference type="GO" id="GO:0016020">
    <property type="term" value="C:membrane"/>
    <property type="evidence" value="ECO:0007669"/>
    <property type="project" value="InterPro"/>
</dbReference>
<keyword evidence="5" id="KW-0157">Chromophore</keyword>
<protein>
    <submittedName>
        <fullName evidence="9">Uncharacterized protein</fullName>
    </submittedName>
</protein>
<evidence type="ECO:0000256" key="2">
    <source>
        <dbReference type="ARBA" id="ARBA00022528"/>
    </source>
</evidence>
<gene>
    <name evidence="8" type="ORF">PGLA1383_LOCUS3041</name>
    <name evidence="9" type="ORF">PGLA1383_LOCUS5180</name>
    <name evidence="10" type="ORF">PGLA2088_LOCUS22561</name>
</gene>
<keyword evidence="3" id="KW-0602">Photosynthesis</keyword>
<dbReference type="SUPFAM" id="SSF103511">
    <property type="entry name" value="Chlorophyll a-b binding protein"/>
    <property type="match status" value="1"/>
</dbReference>
<evidence type="ECO:0000313" key="8">
    <source>
        <dbReference type="EMBL" id="CAE8584098.1"/>
    </source>
</evidence>
<feature type="transmembrane region" description="Helical" evidence="7">
    <location>
        <begin position="201"/>
        <end position="223"/>
    </location>
</feature>
<feature type="transmembrane region" description="Helical" evidence="7">
    <location>
        <begin position="171"/>
        <end position="189"/>
    </location>
</feature>
<dbReference type="GO" id="GO:0009765">
    <property type="term" value="P:photosynthesis, light harvesting"/>
    <property type="evidence" value="ECO:0007669"/>
    <property type="project" value="InterPro"/>
</dbReference>
<dbReference type="EMBL" id="CAJNNV010002006">
    <property type="protein sequence ID" value="CAE8586306.1"/>
    <property type="molecule type" value="Genomic_DNA"/>
</dbReference>
<feature type="binding site" evidence="5">
    <location>
        <position position="167"/>
    </location>
    <ligand>
        <name>chlorophyll a</name>
        <dbReference type="ChEBI" id="CHEBI:58416"/>
        <label>1</label>
    </ligand>
</feature>
<dbReference type="EMBL" id="CAJNNV010001009">
    <property type="protein sequence ID" value="CAE8584098.1"/>
    <property type="molecule type" value="Genomic_DNA"/>
</dbReference>
<evidence type="ECO:0000256" key="7">
    <source>
        <dbReference type="SAM" id="Phobius"/>
    </source>
</evidence>
<feature type="binding site" evidence="5">
    <location>
        <position position="263"/>
    </location>
    <ligand>
        <name>chlorophyll a</name>
        <dbReference type="ChEBI" id="CHEBI:58416"/>
        <label>1</label>
    </ligand>
</feature>
<keyword evidence="7" id="KW-0472">Membrane</keyword>
<dbReference type="OMA" id="CEAFIVP"/>
<dbReference type="OrthoDB" id="423598at2759"/>
<dbReference type="InterPro" id="IPR001344">
    <property type="entry name" value="Chloro_AB-bd_pln"/>
</dbReference>
<name>A0A813DEJ7_POLGL</name>
<feature type="binding site" description="axial binding residue" evidence="5">
    <location>
        <position position="172"/>
    </location>
    <ligand>
        <name>chlorophyll b</name>
        <dbReference type="ChEBI" id="CHEBI:61721"/>
        <label>1</label>
    </ligand>
    <ligandPart>
        <name>Mg</name>
        <dbReference type="ChEBI" id="CHEBI:25107"/>
    </ligandPart>
</feature>
<feature type="region of interest" description="Disordered" evidence="6">
    <location>
        <begin position="104"/>
        <end position="134"/>
    </location>
</feature>
<evidence type="ECO:0000313" key="10">
    <source>
        <dbReference type="EMBL" id="CAE8681708.1"/>
    </source>
</evidence>
<comment type="caution">
    <text evidence="9">The sequence shown here is derived from an EMBL/GenBank/DDBJ whole genome shotgun (WGS) entry which is preliminary data.</text>
</comment>